<dbReference type="Gene3D" id="6.10.280.80">
    <property type="entry name" value="NCX, peripheral helical region"/>
    <property type="match status" value="1"/>
</dbReference>
<feature type="transmembrane region" description="Helical" evidence="5">
    <location>
        <begin position="303"/>
        <end position="320"/>
    </location>
</feature>
<dbReference type="PANTHER" id="PTHR10846">
    <property type="entry name" value="SODIUM/POTASSIUM/CALCIUM EXCHANGER"/>
    <property type="match status" value="1"/>
</dbReference>
<feature type="transmembrane region" description="Helical" evidence="5">
    <location>
        <begin position="280"/>
        <end position="297"/>
    </location>
</feature>
<dbReference type="EMBL" id="JBHSSW010000004">
    <property type="protein sequence ID" value="MFC6197347.1"/>
    <property type="molecule type" value="Genomic_DNA"/>
</dbReference>
<feature type="transmembrane region" description="Helical" evidence="5">
    <location>
        <begin position="73"/>
        <end position="95"/>
    </location>
</feature>
<dbReference type="PANTHER" id="PTHR10846:SF8">
    <property type="entry name" value="INNER MEMBRANE PROTEIN YRBG"/>
    <property type="match status" value="1"/>
</dbReference>
<keyword evidence="8" id="KW-1185">Reference proteome</keyword>
<accession>A0ABW1S805</accession>
<evidence type="ECO:0000313" key="8">
    <source>
        <dbReference type="Proteomes" id="UP001596303"/>
    </source>
</evidence>
<keyword evidence="3 5" id="KW-1133">Transmembrane helix</keyword>
<feature type="transmembrane region" description="Helical" evidence="5">
    <location>
        <begin position="174"/>
        <end position="196"/>
    </location>
</feature>
<keyword evidence="4 5" id="KW-0472">Membrane</keyword>
<dbReference type="InterPro" id="IPR004837">
    <property type="entry name" value="NaCa_Exmemb"/>
</dbReference>
<feature type="domain" description="Sodium/calcium exchanger membrane region" evidence="6">
    <location>
        <begin position="5"/>
        <end position="145"/>
    </location>
</feature>
<dbReference type="Gene3D" id="1.20.1420.30">
    <property type="entry name" value="NCX, central ion-binding region"/>
    <property type="match status" value="1"/>
</dbReference>
<dbReference type="RefSeq" id="WP_377376092.1">
    <property type="nucleotide sequence ID" value="NZ_JBHSSW010000004.1"/>
</dbReference>
<dbReference type="NCBIfam" id="TIGR00367">
    <property type="entry name" value="calcium/sodium antiporter"/>
    <property type="match status" value="1"/>
</dbReference>
<evidence type="ECO:0000256" key="5">
    <source>
        <dbReference type="SAM" id="Phobius"/>
    </source>
</evidence>
<evidence type="ECO:0000256" key="1">
    <source>
        <dbReference type="ARBA" id="ARBA00004141"/>
    </source>
</evidence>
<reference evidence="8" key="1">
    <citation type="journal article" date="2019" name="Int. J. Syst. Evol. Microbiol.">
        <title>The Global Catalogue of Microorganisms (GCM) 10K type strain sequencing project: providing services to taxonomists for standard genome sequencing and annotation.</title>
        <authorList>
            <consortium name="The Broad Institute Genomics Platform"/>
            <consortium name="The Broad Institute Genome Sequencing Center for Infectious Disease"/>
            <person name="Wu L."/>
            <person name="Ma J."/>
        </authorList>
    </citation>
    <scope>NUCLEOTIDE SEQUENCE [LARGE SCALE GENOMIC DNA]</scope>
    <source>
        <strain evidence="8">CGMCC-1.15741</strain>
    </source>
</reference>
<dbReference type="Proteomes" id="UP001596303">
    <property type="component" value="Unassembled WGS sequence"/>
</dbReference>
<gene>
    <name evidence="7" type="ORF">ACFQDM_04620</name>
</gene>
<feature type="domain" description="Sodium/calcium exchanger membrane region" evidence="6">
    <location>
        <begin position="180"/>
        <end position="319"/>
    </location>
</feature>
<feature type="transmembrane region" description="Helical" evidence="5">
    <location>
        <begin position="101"/>
        <end position="121"/>
    </location>
</feature>
<keyword evidence="2 5" id="KW-0812">Transmembrane</keyword>
<dbReference type="Pfam" id="PF01699">
    <property type="entry name" value="Na_Ca_ex"/>
    <property type="match status" value="2"/>
</dbReference>
<evidence type="ECO:0000256" key="4">
    <source>
        <dbReference type="ARBA" id="ARBA00023136"/>
    </source>
</evidence>
<evidence type="ECO:0000256" key="2">
    <source>
        <dbReference type="ARBA" id="ARBA00022692"/>
    </source>
</evidence>
<proteinExistence type="predicted"/>
<evidence type="ECO:0000259" key="6">
    <source>
        <dbReference type="Pfam" id="PF01699"/>
    </source>
</evidence>
<feature type="transmembrane region" description="Helical" evidence="5">
    <location>
        <begin position="247"/>
        <end position="268"/>
    </location>
</feature>
<comment type="subcellular location">
    <subcellularLocation>
        <location evidence="1">Membrane</location>
        <topology evidence="1">Multi-pass membrane protein</topology>
    </subcellularLocation>
</comment>
<feature type="transmembrane region" description="Helical" evidence="5">
    <location>
        <begin position="35"/>
        <end position="61"/>
    </location>
</feature>
<feature type="transmembrane region" description="Helical" evidence="5">
    <location>
        <begin position="128"/>
        <end position="146"/>
    </location>
</feature>
<name>A0ABW1S805_9PROT</name>
<evidence type="ECO:0000313" key="7">
    <source>
        <dbReference type="EMBL" id="MFC6197347.1"/>
    </source>
</evidence>
<dbReference type="InterPro" id="IPR004481">
    <property type="entry name" value="K/Na/Ca-exchanger"/>
</dbReference>
<organism evidence="7 8">
    <name type="scientific">Ponticaulis profundi</name>
    <dbReference type="NCBI Taxonomy" id="2665222"/>
    <lineage>
        <taxon>Bacteria</taxon>
        <taxon>Pseudomonadati</taxon>
        <taxon>Pseudomonadota</taxon>
        <taxon>Alphaproteobacteria</taxon>
        <taxon>Hyphomonadales</taxon>
        <taxon>Hyphomonadaceae</taxon>
        <taxon>Ponticaulis</taxon>
    </lineage>
</organism>
<protein>
    <submittedName>
        <fullName evidence="7">Calcium/sodium antiporter</fullName>
    </submittedName>
</protein>
<dbReference type="InterPro" id="IPR044880">
    <property type="entry name" value="NCX_ion-bd_dom_sf"/>
</dbReference>
<comment type="caution">
    <text evidence="7">The sequence shown here is derived from an EMBL/GenBank/DDBJ whole genome shotgun (WGS) entry which is preliminary data.</text>
</comment>
<sequence length="322" mass="33830">MLMMWIYIAFGLVLLIVGGEVLVRGAVGLARKIGVSDLFIGAVLVGFGTSAPELVASLNAVSENSPGIAVGNVLGSNVANILLVLGVTALIYPIISHPKALYRDGFFMLCATLALAALIYFNGFASRITGIVLFVILVGIIVASFLTDRTETGDETAAHMHSDEAELMDGHLPLYASIPMALGGLAGIIFGARFLIEGCIELAESIALSQTVIGITVVAIGTSLPELVTCTIAALKKKPDVALGNVLGSNTFNVFGILGVTAGIMPFNLPMDEINLTRDLGALGISVMLLFLFAFSGKRISRWEGALLLLGYLVYMVLLVRS</sequence>
<evidence type="ECO:0000256" key="3">
    <source>
        <dbReference type="ARBA" id="ARBA00022989"/>
    </source>
</evidence>